<dbReference type="RefSeq" id="WP_209467597.1">
    <property type="nucleotide sequence ID" value="NZ_JAGGLG010000029.1"/>
</dbReference>
<organism evidence="1 2">
    <name type="scientific">Symbiobacterium terraclitae</name>
    <dbReference type="NCBI Taxonomy" id="557451"/>
    <lineage>
        <taxon>Bacteria</taxon>
        <taxon>Bacillati</taxon>
        <taxon>Bacillota</taxon>
        <taxon>Clostridia</taxon>
        <taxon>Eubacteriales</taxon>
        <taxon>Symbiobacteriaceae</taxon>
        <taxon>Symbiobacterium</taxon>
    </lineage>
</organism>
<evidence type="ECO:0000313" key="2">
    <source>
        <dbReference type="Proteomes" id="UP001519289"/>
    </source>
</evidence>
<keyword evidence="2" id="KW-1185">Reference proteome</keyword>
<dbReference type="Pfam" id="PF06866">
    <property type="entry name" value="DUF1256"/>
    <property type="match status" value="1"/>
</dbReference>
<proteinExistence type="predicted"/>
<gene>
    <name evidence="1" type="ORF">J2Z79_002928</name>
</gene>
<protein>
    <submittedName>
        <fullName evidence="1">Sporulation protein YyaC</fullName>
    </submittedName>
</protein>
<comment type="caution">
    <text evidence="1">The sequence shown here is derived from an EMBL/GenBank/DDBJ whole genome shotgun (WGS) entry which is preliminary data.</text>
</comment>
<reference evidence="1 2" key="1">
    <citation type="submission" date="2021-03" db="EMBL/GenBank/DDBJ databases">
        <title>Genomic Encyclopedia of Type Strains, Phase IV (KMG-IV): sequencing the most valuable type-strain genomes for metagenomic binning, comparative biology and taxonomic classification.</title>
        <authorList>
            <person name="Goeker M."/>
        </authorList>
    </citation>
    <scope>NUCLEOTIDE SEQUENCE [LARGE SCALE GENOMIC DNA]</scope>
    <source>
        <strain evidence="1 2">DSM 27138</strain>
    </source>
</reference>
<dbReference type="NCBIfam" id="TIGR02841">
    <property type="entry name" value="spore_YyaC"/>
    <property type="match status" value="1"/>
</dbReference>
<evidence type="ECO:0000313" key="1">
    <source>
        <dbReference type="EMBL" id="MBP2019489.1"/>
    </source>
</evidence>
<sequence>MDDARAPAVIAAALEGCAAGLAERCDGLVALCIGTDRSIGDALGPLVGSRLQAAFREGITVLGTLDKPVHAGNLEEALAWVGRAFRRPLVVAVDACLGRAESVGMLTVGPGSLRPGAGVSKSLPAAGDIYLTGVVNVGGFMEYFVLQNTRLSLVMRMAQVAASGLEQGLRAVLARRAAALHGD</sequence>
<dbReference type="Proteomes" id="UP001519289">
    <property type="component" value="Unassembled WGS sequence"/>
</dbReference>
<dbReference type="InterPro" id="IPR023430">
    <property type="entry name" value="Pept_HybD-like_dom_sf"/>
</dbReference>
<dbReference type="SUPFAM" id="SSF53163">
    <property type="entry name" value="HybD-like"/>
    <property type="match status" value="1"/>
</dbReference>
<name>A0ABS4JYG1_9FIRM</name>
<dbReference type="InterPro" id="IPR009665">
    <property type="entry name" value="YyaC"/>
</dbReference>
<accession>A0ABS4JYG1</accession>
<dbReference type="EMBL" id="JAGGLG010000029">
    <property type="protein sequence ID" value="MBP2019489.1"/>
    <property type="molecule type" value="Genomic_DNA"/>
</dbReference>